<organism evidence="9">
    <name type="scientific">freshwater metagenome</name>
    <dbReference type="NCBI Taxonomy" id="449393"/>
    <lineage>
        <taxon>unclassified sequences</taxon>
        <taxon>metagenomes</taxon>
        <taxon>ecological metagenomes</taxon>
    </lineage>
</organism>
<reference evidence="9" key="1">
    <citation type="submission" date="2020-05" db="EMBL/GenBank/DDBJ databases">
        <authorList>
            <person name="Chiriac C."/>
            <person name="Salcher M."/>
            <person name="Ghai R."/>
            <person name="Kavagutti S V."/>
        </authorList>
    </citation>
    <scope>NUCLEOTIDE SEQUENCE</scope>
</reference>
<protein>
    <recommendedName>
        <fullName evidence="2">histidine kinase</fullName>
        <ecNumber evidence="2">2.7.13.3</ecNumber>
    </recommendedName>
</protein>
<dbReference type="PANTHER" id="PTHR24421">
    <property type="entry name" value="NITRATE/NITRITE SENSOR PROTEIN NARX-RELATED"/>
    <property type="match status" value="1"/>
</dbReference>
<evidence type="ECO:0000313" key="9">
    <source>
        <dbReference type="EMBL" id="CAB5064229.1"/>
    </source>
</evidence>
<dbReference type="Pfam" id="PF07730">
    <property type="entry name" value="HisKA_3"/>
    <property type="match status" value="1"/>
</dbReference>
<evidence type="ECO:0000256" key="3">
    <source>
        <dbReference type="ARBA" id="ARBA00022553"/>
    </source>
</evidence>
<keyword evidence="3" id="KW-0597">Phosphoprotein</keyword>
<gene>
    <name evidence="9" type="ORF">UFOPK4358_00618</name>
</gene>
<name>A0A6J7UDN3_9ZZZZ</name>
<evidence type="ECO:0000259" key="8">
    <source>
        <dbReference type="Pfam" id="PF07730"/>
    </source>
</evidence>
<dbReference type="PANTHER" id="PTHR24421:SF10">
    <property type="entry name" value="NITRATE_NITRITE SENSOR PROTEIN NARQ"/>
    <property type="match status" value="1"/>
</dbReference>
<keyword evidence="7" id="KW-0067">ATP-binding</keyword>
<evidence type="ECO:0000256" key="5">
    <source>
        <dbReference type="ARBA" id="ARBA00022741"/>
    </source>
</evidence>
<dbReference type="InterPro" id="IPR036890">
    <property type="entry name" value="HATPase_C_sf"/>
</dbReference>
<sequence length="189" mass="21225">MSSSPNSERARLARELHDGLAQELASLGYRLDQIIGDTNLDNKNRYSLRELRYTLTGLVNQVRDEIFELRTNKSKPILQQLTDQIPNLLTGSKIDYEITGDIDIDPSIRFEVIRAIREIVINSRRHSGCTQIAIHLTRSEITIIDNGSGGVVEKNNSYGVMGVKERLNQINADLQIVSDTSGTKTVIKF</sequence>
<dbReference type="AlphaFoldDB" id="A0A6J7UDN3"/>
<dbReference type="Gene3D" id="1.20.5.1930">
    <property type="match status" value="1"/>
</dbReference>
<dbReference type="GO" id="GO:0046983">
    <property type="term" value="F:protein dimerization activity"/>
    <property type="evidence" value="ECO:0007669"/>
    <property type="project" value="InterPro"/>
</dbReference>
<dbReference type="EMBL" id="CAFBQQ010000091">
    <property type="protein sequence ID" value="CAB5064229.1"/>
    <property type="molecule type" value="Genomic_DNA"/>
</dbReference>
<keyword evidence="4" id="KW-0808">Transferase</keyword>
<evidence type="ECO:0000256" key="7">
    <source>
        <dbReference type="ARBA" id="ARBA00022840"/>
    </source>
</evidence>
<dbReference type="GO" id="GO:0005524">
    <property type="term" value="F:ATP binding"/>
    <property type="evidence" value="ECO:0007669"/>
    <property type="project" value="UniProtKB-KW"/>
</dbReference>
<dbReference type="Gene3D" id="3.30.565.10">
    <property type="entry name" value="Histidine kinase-like ATPase, C-terminal domain"/>
    <property type="match status" value="1"/>
</dbReference>
<dbReference type="GO" id="GO:0016020">
    <property type="term" value="C:membrane"/>
    <property type="evidence" value="ECO:0007669"/>
    <property type="project" value="InterPro"/>
</dbReference>
<feature type="domain" description="Signal transduction histidine kinase subgroup 3 dimerisation and phosphoacceptor" evidence="8">
    <location>
        <begin position="8"/>
        <end position="71"/>
    </location>
</feature>
<dbReference type="GO" id="GO:0000155">
    <property type="term" value="F:phosphorelay sensor kinase activity"/>
    <property type="evidence" value="ECO:0007669"/>
    <property type="project" value="InterPro"/>
</dbReference>
<evidence type="ECO:0000256" key="4">
    <source>
        <dbReference type="ARBA" id="ARBA00022679"/>
    </source>
</evidence>
<accession>A0A6J7UDN3</accession>
<keyword evidence="6" id="KW-0418">Kinase</keyword>
<dbReference type="SUPFAM" id="SSF55874">
    <property type="entry name" value="ATPase domain of HSP90 chaperone/DNA topoisomerase II/histidine kinase"/>
    <property type="match status" value="1"/>
</dbReference>
<dbReference type="InterPro" id="IPR011712">
    <property type="entry name" value="Sig_transdc_His_kin_sub3_dim/P"/>
</dbReference>
<evidence type="ECO:0000256" key="6">
    <source>
        <dbReference type="ARBA" id="ARBA00022777"/>
    </source>
</evidence>
<dbReference type="InterPro" id="IPR050482">
    <property type="entry name" value="Sensor_HK_TwoCompSys"/>
</dbReference>
<evidence type="ECO:0000256" key="2">
    <source>
        <dbReference type="ARBA" id="ARBA00012438"/>
    </source>
</evidence>
<proteinExistence type="predicted"/>
<comment type="catalytic activity">
    <reaction evidence="1">
        <text>ATP + protein L-histidine = ADP + protein N-phospho-L-histidine.</text>
        <dbReference type="EC" id="2.7.13.3"/>
    </reaction>
</comment>
<keyword evidence="5" id="KW-0547">Nucleotide-binding</keyword>
<evidence type="ECO:0000256" key="1">
    <source>
        <dbReference type="ARBA" id="ARBA00000085"/>
    </source>
</evidence>
<dbReference type="EC" id="2.7.13.3" evidence="2"/>